<name>A0AA90QR62_9BACI</name>
<dbReference type="RefSeq" id="WP_308912713.1">
    <property type="nucleotide sequence ID" value="NZ_JAVGVR010000001.1"/>
</dbReference>
<evidence type="ECO:0000313" key="1">
    <source>
        <dbReference type="EMBL" id="MDQ6594979.1"/>
    </source>
</evidence>
<proteinExistence type="predicted"/>
<comment type="caution">
    <text evidence="1">The sequence shown here is derived from an EMBL/GenBank/DDBJ whole genome shotgun (WGS) entry which is preliminary data.</text>
</comment>
<accession>A0AA90QR62</accession>
<dbReference type="Proteomes" id="UP001178888">
    <property type="component" value="Unassembled WGS sequence"/>
</dbReference>
<protein>
    <submittedName>
        <fullName evidence="1">Uncharacterized protein</fullName>
    </submittedName>
</protein>
<organism evidence="1 2">
    <name type="scientific">Bacillus salipaludis</name>
    <dbReference type="NCBI Taxonomy" id="2547811"/>
    <lineage>
        <taxon>Bacteria</taxon>
        <taxon>Bacillati</taxon>
        <taxon>Bacillota</taxon>
        <taxon>Bacilli</taxon>
        <taxon>Bacillales</taxon>
        <taxon>Bacillaceae</taxon>
        <taxon>Bacillus</taxon>
    </lineage>
</organism>
<reference evidence="1" key="1">
    <citation type="submission" date="2023-08" db="EMBL/GenBank/DDBJ databases">
        <title>Nitrogen cycling bacteria in agricultural field soils.</title>
        <authorList>
            <person name="Jang J."/>
        </authorList>
    </citation>
    <scope>NUCLEOTIDE SEQUENCE</scope>
    <source>
        <strain evidence="1">PS3-36</strain>
    </source>
</reference>
<dbReference type="EMBL" id="JAVGVR010000001">
    <property type="protein sequence ID" value="MDQ6594979.1"/>
    <property type="molecule type" value="Genomic_DNA"/>
</dbReference>
<gene>
    <name evidence="1" type="ORF">RCG21_00695</name>
</gene>
<dbReference type="AlphaFoldDB" id="A0AA90QR62"/>
<evidence type="ECO:0000313" key="2">
    <source>
        <dbReference type="Proteomes" id="UP001178888"/>
    </source>
</evidence>
<keyword evidence="2" id="KW-1185">Reference proteome</keyword>
<sequence>MLVKDLYQDCILYEESSLAHYLYHLLAEKKISLESDSTKIDLNHADHQKVAQMIENNVLGFHKVGIYSLKMNEKAFAFIYASSQKEAIQYYIQSFHKPPLNCHEYPLDLQLTRGNGVLTFRDMKKEFKSFPAIAGYFVRGRIPQDPQGRF</sequence>